<proteinExistence type="predicted"/>
<protein>
    <submittedName>
        <fullName evidence="1">Uncharacterized protein</fullName>
    </submittedName>
</protein>
<evidence type="ECO:0000313" key="1">
    <source>
        <dbReference type="Ensembl" id="ENSSRHP00000076076.1"/>
    </source>
</evidence>
<reference evidence="1" key="1">
    <citation type="submission" date="2025-08" db="UniProtKB">
        <authorList>
            <consortium name="Ensembl"/>
        </authorList>
    </citation>
    <scope>IDENTIFICATION</scope>
</reference>
<dbReference type="Proteomes" id="UP000472270">
    <property type="component" value="Unassembled WGS sequence"/>
</dbReference>
<reference evidence="1" key="2">
    <citation type="submission" date="2025-09" db="UniProtKB">
        <authorList>
            <consortium name="Ensembl"/>
        </authorList>
    </citation>
    <scope>IDENTIFICATION</scope>
</reference>
<sequence>MIKQIDEGKMCDKLSVIGFSSKVIAWLNSNLTGRVQRVETDGVLSEETIVKNGVLQGSVLGPLLFLLYINDMQAVCDCILFLYAEDSALLVSDRDVGRIQVNLGEELCMVRDWLSENKLLFNIVIILGKVLWISHCRFKTMYARMSFEYSGAQVWKKLPLDIKGYYRLKVF</sequence>
<evidence type="ECO:0000313" key="2">
    <source>
        <dbReference type="Proteomes" id="UP000472270"/>
    </source>
</evidence>
<keyword evidence="2" id="KW-1185">Reference proteome</keyword>
<accession>A0A673LAJ9</accession>
<dbReference type="AlphaFoldDB" id="A0A673LAJ9"/>
<name>A0A673LAJ9_9TELE</name>
<dbReference type="Ensembl" id="ENSSRHT00000078149.1">
    <property type="protein sequence ID" value="ENSSRHP00000076076.1"/>
    <property type="gene ID" value="ENSSRHG00000037780.1"/>
</dbReference>
<dbReference type="PANTHER" id="PTHR33332">
    <property type="entry name" value="REVERSE TRANSCRIPTASE DOMAIN-CONTAINING PROTEIN"/>
    <property type="match status" value="1"/>
</dbReference>
<organism evidence="1 2">
    <name type="scientific">Sinocyclocheilus rhinocerous</name>
    <dbReference type="NCBI Taxonomy" id="307959"/>
    <lineage>
        <taxon>Eukaryota</taxon>
        <taxon>Metazoa</taxon>
        <taxon>Chordata</taxon>
        <taxon>Craniata</taxon>
        <taxon>Vertebrata</taxon>
        <taxon>Euteleostomi</taxon>
        <taxon>Actinopterygii</taxon>
        <taxon>Neopterygii</taxon>
        <taxon>Teleostei</taxon>
        <taxon>Ostariophysi</taxon>
        <taxon>Cypriniformes</taxon>
        <taxon>Cyprinidae</taxon>
        <taxon>Cyprininae</taxon>
        <taxon>Sinocyclocheilus</taxon>
    </lineage>
</organism>